<name>A0A369Q9M8_9SPHN</name>
<evidence type="ECO:0000313" key="2">
    <source>
        <dbReference type="EMBL" id="RDC59896.1"/>
    </source>
</evidence>
<dbReference type="InterPro" id="IPR006311">
    <property type="entry name" value="TAT_signal"/>
</dbReference>
<dbReference type="SUPFAM" id="SSF51735">
    <property type="entry name" value="NAD(P)-binding Rossmann-fold domains"/>
    <property type="match status" value="1"/>
</dbReference>
<accession>A0A369Q9M8</accession>
<keyword evidence="2" id="KW-0560">Oxidoreductase</keyword>
<dbReference type="InterPro" id="IPR036291">
    <property type="entry name" value="NAD(P)-bd_dom_sf"/>
</dbReference>
<sequence length="341" mass="36816">MGVARQFDRSQSMPNLDRRSLLAGAAATTAFAATATVAQTDKLIAQQDFTGKSVLITGCSSGFGRLAAEHLARKGAKVFATMRNLPRPEADELLDLIVSDNLDIHIIEIDVNDDEQVLRGVAEAERLAGGAIDVLVNNAGISVAGPIEIQDMEATQAIFDTNVYGPHRMARAVLPKMRAAKRGQIFNVTSQLGRVMLPGFGQYSPTKFALEAMSEQLAYELVPHGIDVTIIQPGGYPTKIWENSQKLTLGLLERADDHHTGGYTDMIAQLRARDGGETDPMDVPRAIAEIMAMPPGTRPLRRPVHPGPKPQVAINEVSAKTQVAWLGQSPYGPWIKSVHGV</sequence>
<keyword evidence="3" id="KW-1185">Reference proteome</keyword>
<dbReference type="PANTHER" id="PTHR43976:SF9">
    <property type="entry name" value="OXIDOREDUCTASE"/>
    <property type="match status" value="1"/>
</dbReference>
<gene>
    <name evidence="2" type="primary">fabG</name>
    <name evidence="2" type="ORF">HME9302_01093</name>
</gene>
<dbReference type="PRINTS" id="PR00080">
    <property type="entry name" value="SDRFAMILY"/>
</dbReference>
<dbReference type="AlphaFoldDB" id="A0A369Q9M8"/>
<dbReference type="EC" id="1.1.1.100" evidence="2"/>
<dbReference type="Pfam" id="PF00106">
    <property type="entry name" value="adh_short"/>
    <property type="match status" value="1"/>
</dbReference>
<organism evidence="2 3">
    <name type="scientific">Alteripontixanthobacter maritimus</name>
    <dbReference type="NCBI Taxonomy" id="2161824"/>
    <lineage>
        <taxon>Bacteria</taxon>
        <taxon>Pseudomonadati</taxon>
        <taxon>Pseudomonadota</taxon>
        <taxon>Alphaproteobacteria</taxon>
        <taxon>Sphingomonadales</taxon>
        <taxon>Erythrobacteraceae</taxon>
        <taxon>Alteripontixanthobacter</taxon>
    </lineage>
</organism>
<proteinExistence type="inferred from homology"/>
<comment type="caution">
    <text evidence="2">The sequence shown here is derived from an EMBL/GenBank/DDBJ whole genome shotgun (WGS) entry which is preliminary data.</text>
</comment>
<comment type="similarity">
    <text evidence="1">Belongs to the short-chain dehydrogenases/reductases (SDR) family.</text>
</comment>
<evidence type="ECO:0000313" key="3">
    <source>
        <dbReference type="Proteomes" id="UP000253727"/>
    </source>
</evidence>
<dbReference type="GO" id="GO:0004316">
    <property type="term" value="F:3-oxoacyl-[acyl-carrier-protein] reductase (NADPH) activity"/>
    <property type="evidence" value="ECO:0007669"/>
    <property type="project" value="UniProtKB-EC"/>
</dbReference>
<dbReference type="PANTHER" id="PTHR43976">
    <property type="entry name" value="SHORT CHAIN DEHYDROGENASE"/>
    <property type="match status" value="1"/>
</dbReference>
<dbReference type="PROSITE" id="PS51318">
    <property type="entry name" value="TAT"/>
    <property type="match status" value="1"/>
</dbReference>
<dbReference type="CDD" id="cd05374">
    <property type="entry name" value="17beta-HSD-like_SDR_c"/>
    <property type="match status" value="1"/>
</dbReference>
<evidence type="ECO:0000256" key="1">
    <source>
        <dbReference type="RuleBase" id="RU000363"/>
    </source>
</evidence>
<dbReference type="Gene3D" id="3.40.50.720">
    <property type="entry name" value="NAD(P)-binding Rossmann-like Domain"/>
    <property type="match status" value="1"/>
</dbReference>
<reference evidence="2 3" key="1">
    <citation type="submission" date="2018-04" db="EMBL/GenBank/DDBJ databases">
        <title>Altererythrobacter sp. HME9302 genome sequencing and assembly.</title>
        <authorList>
            <person name="Kang H."/>
            <person name="Kim H."/>
            <person name="Joh K."/>
        </authorList>
    </citation>
    <scope>NUCLEOTIDE SEQUENCE [LARGE SCALE GENOMIC DNA]</scope>
    <source>
        <strain evidence="2 3">HME9302</strain>
    </source>
</reference>
<dbReference type="Proteomes" id="UP000253727">
    <property type="component" value="Unassembled WGS sequence"/>
</dbReference>
<dbReference type="EMBL" id="QBKA01000002">
    <property type="protein sequence ID" value="RDC59896.1"/>
    <property type="molecule type" value="Genomic_DNA"/>
</dbReference>
<dbReference type="InterPro" id="IPR002347">
    <property type="entry name" value="SDR_fam"/>
</dbReference>
<dbReference type="PRINTS" id="PR00081">
    <property type="entry name" value="GDHRDH"/>
</dbReference>
<protein>
    <submittedName>
        <fullName evidence="2">3-oxoacyl-[acyl-carrier-protein] reductase</fullName>
        <ecNumber evidence="2">1.1.1.100</ecNumber>
    </submittedName>
</protein>
<dbReference type="InterPro" id="IPR051911">
    <property type="entry name" value="SDR_oxidoreductase"/>
</dbReference>